<keyword evidence="4 9" id="KW-0597">Phosphoprotein</keyword>
<evidence type="ECO:0000256" key="1">
    <source>
        <dbReference type="ARBA" id="ARBA00000085"/>
    </source>
</evidence>
<dbReference type="EC" id="2.7.13.3" evidence="2"/>
<dbReference type="Gene3D" id="1.20.120.160">
    <property type="entry name" value="HPT domain"/>
    <property type="match status" value="1"/>
</dbReference>
<dbReference type="RefSeq" id="WP_097113420.1">
    <property type="nucleotide sequence ID" value="NZ_CP083931.1"/>
</dbReference>
<dbReference type="InterPro" id="IPR003594">
    <property type="entry name" value="HATPase_dom"/>
</dbReference>
<evidence type="ECO:0000313" key="13">
    <source>
        <dbReference type="EMBL" id="SOD65606.1"/>
    </source>
</evidence>
<keyword evidence="6" id="KW-0418">Kinase</keyword>
<evidence type="ECO:0000256" key="4">
    <source>
        <dbReference type="ARBA" id="ARBA00022553"/>
    </source>
</evidence>
<organism evidence="13 14">
    <name type="scientific">Alysiella filiformis DSM 16848</name>
    <dbReference type="NCBI Taxonomy" id="1120981"/>
    <lineage>
        <taxon>Bacteria</taxon>
        <taxon>Pseudomonadati</taxon>
        <taxon>Pseudomonadota</taxon>
        <taxon>Betaproteobacteria</taxon>
        <taxon>Neisseriales</taxon>
        <taxon>Neisseriaceae</taxon>
        <taxon>Alysiella</taxon>
    </lineage>
</organism>
<dbReference type="InterPro" id="IPR051315">
    <property type="entry name" value="Bact_Chemotaxis_CheA"/>
</dbReference>
<dbReference type="SUPFAM" id="SSF55874">
    <property type="entry name" value="ATPase domain of HSP90 chaperone/DNA topoisomerase II/histidine kinase"/>
    <property type="match status" value="1"/>
</dbReference>
<comment type="catalytic activity">
    <reaction evidence="1">
        <text>ATP + protein L-histidine = ADP + protein N-phospho-L-histidine.</text>
        <dbReference type="EC" id="2.7.13.3"/>
    </reaction>
</comment>
<dbReference type="PANTHER" id="PTHR43395">
    <property type="entry name" value="SENSOR HISTIDINE KINASE CHEA"/>
    <property type="match status" value="1"/>
</dbReference>
<dbReference type="SUPFAM" id="SSF47226">
    <property type="entry name" value="Histidine-containing phosphotransfer domain, HPT domain"/>
    <property type="match status" value="1"/>
</dbReference>
<dbReference type="InterPro" id="IPR036890">
    <property type="entry name" value="HATPase_C_sf"/>
</dbReference>
<evidence type="ECO:0000256" key="2">
    <source>
        <dbReference type="ARBA" id="ARBA00012438"/>
    </source>
</evidence>
<dbReference type="InterPro" id="IPR036641">
    <property type="entry name" value="HPT_dom_sf"/>
</dbReference>
<reference evidence="13 14" key="1">
    <citation type="submission" date="2017-09" db="EMBL/GenBank/DDBJ databases">
        <authorList>
            <person name="Ehlers B."/>
            <person name="Leendertz F.H."/>
        </authorList>
    </citation>
    <scope>NUCLEOTIDE SEQUENCE [LARGE SCALE GENOMIC DNA]</scope>
    <source>
        <strain evidence="13 14">DSM 16848</strain>
    </source>
</reference>
<keyword evidence="11" id="KW-0472">Membrane</keyword>
<feature type="compositionally biased region" description="Polar residues" evidence="10">
    <location>
        <begin position="523"/>
        <end position="538"/>
    </location>
</feature>
<evidence type="ECO:0000259" key="12">
    <source>
        <dbReference type="PROSITE" id="PS50894"/>
    </source>
</evidence>
<dbReference type="InterPro" id="IPR008207">
    <property type="entry name" value="Sig_transdc_His_kin_Hpt_dom"/>
</dbReference>
<dbReference type="Proteomes" id="UP000219669">
    <property type="component" value="Unassembled WGS sequence"/>
</dbReference>
<evidence type="ECO:0000256" key="5">
    <source>
        <dbReference type="ARBA" id="ARBA00022679"/>
    </source>
</evidence>
<dbReference type="InterPro" id="IPR004358">
    <property type="entry name" value="Sig_transdc_His_kin-like_C"/>
</dbReference>
<dbReference type="GO" id="GO:0000155">
    <property type="term" value="F:phosphorelay sensor kinase activity"/>
    <property type="evidence" value="ECO:0007669"/>
    <property type="project" value="UniProtKB-ARBA"/>
</dbReference>
<dbReference type="PRINTS" id="PR00344">
    <property type="entry name" value="BCTRLSENSOR"/>
</dbReference>
<dbReference type="FunFam" id="3.30.565.10:FF:000016">
    <property type="entry name" value="Chemotaxis protein CheA, putative"/>
    <property type="match status" value="1"/>
</dbReference>
<feature type="domain" description="HPt" evidence="12">
    <location>
        <begin position="402"/>
        <end position="509"/>
    </location>
</feature>
<keyword evidence="5" id="KW-0808">Transferase</keyword>
<proteinExistence type="predicted"/>
<dbReference type="AlphaFoldDB" id="A0A286E3X9"/>
<evidence type="ECO:0000256" key="6">
    <source>
        <dbReference type="ARBA" id="ARBA00022777"/>
    </source>
</evidence>
<keyword evidence="7" id="KW-0902">Two-component regulatory system</keyword>
<evidence type="ECO:0000256" key="8">
    <source>
        <dbReference type="ARBA" id="ARBA00035100"/>
    </source>
</evidence>
<dbReference type="Gene3D" id="3.30.565.10">
    <property type="entry name" value="Histidine kinase-like ATPase, C-terminal domain"/>
    <property type="match status" value="1"/>
</dbReference>
<dbReference type="Pfam" id="PF01627">
    <property type="entry name" value="Hpt"/>
    <property type="match status" value="1"/>
</dbReference>
<evidence type="ECO:0000256" key="11">
    <source>
        <dbReference type="SAM" id="Phobius"/>
    </source>
</evidence>
<sequence>MKTKNSATGLKKYRGLLILIGLFLLLTVGMLIANFISTRYFTQQSQVTSLATQQGVFIQQMSKNLMDVDLYIQQQIHEEEHEHANQSAAQQHEAGVIELSELPQDGLNRISEIKTLKDNFEQSLQAFEKGGEFQGVQVPALSGKAKQHAERIREIWNPYLGLIDNFIEDTQSNKISAKTSTYLVDYTRLYNQTLLNESQAMTNILNAHVVYRSDIVQMITLAALIGAFLLFGLIVFGSFGQLLKGDALLERANQEMGEIMSSVREGLFLIDKEFVIGNEYSANLEELIGSKNLGGKSFLDVAESLLPESEIETLQVFVEQLYSEWVMEDLIEDLNPLHRIVVTQSNGQPRYLDFRFFRVTQNEKIERVLVNVVDSTQAVLLQASLEAQQEQEKREMEMLNTILNTDAGILAGFIQVTKQRLTEINESLKSEETGQMELRAKVNFIGRAIHGIKGESSSLRLRRMVDICENVEDNLGVLRNQSSLNGQDFLGLVVLLEDLYRLTDILDNYSQRMNGGSGESVKNAVQQPEKGSSGSQNPMQARLAHLQKFVQDIAKREHKQANLTVQGFEKAQFDNAKWQPIQDILVQILRNSVVHGIEPQNVRQARQKSAIGELKLSFSEDKNFYHLTAEDDGNGINFDAIRAKAVEQGQYSPAQVAQLSRNQLLALMMSDGFSTLDHASEDAGKGVGMGIIKESVKQMGGKMNVASAFEQYTRFTFSFPKK</sequence>
<dbReference type="PANTHER" id="PTHR43395:SF10">
    <property type="entry name" value="CHEMOTAXIS PROTEIN CHEA"/>
    <property type="match status" value="1"/>
</dbReference>
<gene>
    <name evidence="13" type="ORF">SAMN02746062_00347</name>
</gene>
<keyword evidence="14" id="KW-1185">Reference proteome</keyword>
<dbReference type="Gene3D" id="3.30.450.20">
    <property type="entry name" value="PAS domain"/>
    <property type="match status" value="1"/>
</dbReference>
<feature type="transmembrane region" description="Helical" evidence="11">
    <location>
        <begin position="221"/>
        <end position="243"/>
    </location>
</feature>
<dbReference type="PROSITE" id="PS50894">
    <property type="entry name" value="HPT"/>
    <property type="match status" value="1"/>
</dbReference>
<evidence type="ECO:0000256" key="3">
    <source>
        <dbReference type="ARBA" id="ARBA00021495"/>
    </source>
</evidence>
<evidence type="ECO:0000256" key="7">
    <source>
        <dbReference type="ARBA" id="ARBA00023012"/>
    </source>
</evidence>
<keyword evidence="11" id="KW-0812">Transmembrane</keyword>
<dbReference type="Pfam" id="PF02518">
    <property type="entry name" value="HATPase_c"/>
    <property type="match status" value="1"/>
</dbReference>
<name>A0A286E3X9_9NEIS</name>
<evidence type="ECO:0000256" key="9">
    <source>
        <dbReference type="PROSITE-ProRule" id="PRU00110"/>
    </source>
</evidence>
<evidence type="ECO:0000313" key="14">
    <source>
        <dbReference type="Proteomes" id="UP000219669"/>
    </source>
</evidence>
<protein>
    <recommendedName>
        <fullName evidence="3">Chemotaxis protein CheA</fullName>
        <ecNumber evidence="2">2.7.13.3</ecNumber>
    </recommendedName>
</protein>
<comment type="function">
    <text evidence="8">Involved in the transmission of sensory signals from the chemoreceptors to the flagellar motors. CheA is autophosphorylated; it can transfer its phosphate group to either CheB or CheY.</text>
</comment>
<feature type="modified residue" description="Phosphohistidine" evidence="9">
    <location>
        <position position="450"/>
    </location>
</feature>
<accession>A0A286E3X9</accession>
<evidence type="ECO:0000256" key="10">
    <source>
        <dbReference type="SAM" id="MobiDB-lite"/>
    </source>
</evidence>
<dbReference type="EMBL" id="OCNF01000002">
    <property type="protein sequence ID" value="SOD65606.1"/>
    <property type="molecule type" value="Genomic_DNA"/>
</dbReference>
<dbReference type="SMART" id="SM00387">
    <property type="entry name" value="HATPase_c"/>
    <property type="match status" value="1"/>
</dbReference>
<keyword evidence="11" id="KW-1133">Transmembrane helix</keyword>
<feature type="transmembrane region" description="Helical" evidence="11">
    <location>
        <begin position="15"/>
        <end position="36"/>
    </location>
</feature>
<dbReference type="OrthoDB" id="9146932at2"/>
<feature type="region of interest" description="Disordered" evidence="10">
    <location>
        <begin position="516"/>
        <end position="538"/>
    </location>
</feature>